<evidence type="ECO:0000313" key="1">
    <source>
        <dbReference type="EMBL" id="GGM74730.1"/>
    </source>
</evidence>
<dbReference type="EMBL" id="BMNY01000001">
    <property type="protein sequence ID" value="GGM74730.1"/>
    <property type="molecule type" value="Genomic_DNA"/>
</dbReference>
<dbReference type="Proteomes" id="UP000632195">
    <property type="component" value="Unassembled WGS sequence"/>
</dbReference>
<name>A0AA37BSD9_9ARCH</name>
<accession>A0AA37BSD9</accession>
<comment type="caution">
    <text evidence="1">The sequence shown here is derived from an EMBL/GenBank/DDBJ whole genome shotgun (WGS) entry which is preliminary data.</text>
</comment>
<sequence>MEYRRNPQVSGSSPEAGIPIFCIGGVGGEALKQFRDAIEWGRKPVPLGGNWPVARLVVGSMVAGPVPMTV</sequence>
<reference evidence="1" key="1">
    <citation type="journal article" date="2014" name="Int. J. Syst. Evol. Microbiol.">
        <title>Complete genome sequence of Corynebacterium casei LMG S-19264T (=DSM 44701T), isolated from a smear-ripened cheese.</title>
        <authorList>
            <consortium name="US DOE Joint Genome Institute (JGI-PGF)"/>
            <person name="Walter F."/>
            <person name="Albersmeier A."/>
            <person name="Kalinowski J."/>
            <person name="Ruckert C."/>
        </authorList>
    </citation>
    <scope>NUCLEOTIDE SEQUENCE</scope>
    <source>
        <strain evidence="1">JCM 13583</strain>
    </source>
</reference>
<dbReference type="AlphaFoldDB" id="A0AA37BSD9"/>
<protein>
    <submittedName>
        <fullName evidence="1">Uncharacterized protein</fullName>
    </submittedName>
</protein>
<keyword evidence="2" id="KW-1185">Reference proteome</keyword>
<proteinExistence type="predicted"/>
<evidence type="ECO:0000313" key="2">
    <source>
        <dbReference type="Proteomes" id="UP000632195"/>
    </source>
</evidence>
<gene>
    <name evidence="1" type="ORF">GCM10007108_10880</name>
</gene>
<organism evidence="1 2">
    <name type="scientific">Thermogymnomonas acidicola</name>
    <dbReference type="NCBI Taxonomy" id="399579"/>
    <lineage>
        <taxon>Archaea</taxon>
        <taxon>Methanobacteriati</taxon>
        <taxon>Thermoplasmatota</taxon>
        <taxon>Thermoplasmata</taxon>
        <taxon>Thermoplasmatales</taxon>
        <taxon>Thermogymnomonas</taxon>
    </lineage>
</organism>
<reference evidence="1" key="2">
    <citation type="submission" date="2022-09" db="EMBL/GenBank/DDBJ databases">
        <authorList>
            <person name="Sun Q."/>
            <person name="Ohkuma M."/>
        </authorList>
    </citation>
    <scope>NUCLEOTIDE SEQUENCE</scope>
    <source>
        <strain evidence="1">JCM 13583</strain>
    </source>
</reference>